<accession>A0A418SVF8</accession>
<dbReference type="RefSeq" id="WP_119749044.1">
    <property type="nucleotide sequence ID" value="NZ_QZCG01000007.1"/>
</dbReference>
<proteinExistence type="inferred from homology"/>
<sequence>MTRPLPLPGADFTGKRVIVTGAAGIFGRWIAEAFDAAGATLLLSDRDQAALADVAASLSRPVLSHVTELTDAASIDDLIAMVGREWGAADILVNNAAVYPSGFLLDVDADEWDRIFDINLRAPFLLTRGIATQMVRQQVQGNIVMISSGASRKMRTTAAPYSISKTALDRLTKGFAVELAEYGIRCNAVEPGFAPGSTSSPLPQAHVNAVTGAIPLGRASRYEDAPAAVMFLASDAASYITGATLSVDGGGSAGTILVHQDKKRAL</sequence>
<dbReference type="PRINTS" id="PR00080">
    <property type="entry name" value="SDRFAMILY"/>
</dbReference>
<dbReference type="Proteomes" id="UP000284202">
    <property type="component" value="Unassembled WGS sequence"/>
</dbReference>
<dbReference type="SUPFAM" id="SSF51735">
    <property type="entry name" value="NAD(P)-binding Rossmann-fold domains"/>
    <property type="match status" value="1"/>
</dbReference>
<dbReference type="PRINTS" id="PR00081">
    <property type="entry name" value="GDHRDH"/>
</dbReference>
<dbReference type="Pfam" id="PF13561">
    <property type="entry name" value="adh_short_C2"/>
    <property type="match status" value="1"/>
</dbReference>
<evidence type="ECO:0000256" key="1">
    <source>
        <dbReference type="ARBA" id="ARBA00006484"/>
    </source>
</evidence>
<gene>
    <name evidence="2" type="ORF">D3P04_11720</name>
</gene>
<dbReference type="InterPro" id="IPR036291">
    <property type="entry name" value="NAD(P)-bd_dom_sf"/>
</dbReference>
<organism evidence="2 3">
    <name type="scientific">Paracoccus onubensis</name>
    <dbReference type="NCBI Taxonomy" id="1675788"/>
    <lineage>
        <taxon>Bacteria</taxon>
        <taxon>Pseudomonadati</taxon>
        <taxon>Pseudomonadota</taxon>
        <taxon>Alphaproteobacteria</taxon>
        <taxon>Rhodobacterales</taxon>
        <taxon>Paracoccaceae</taxon>
        <taxon>Paracoccus</taxon>
    </lineage>
</organism>
<dbReference type="InterPro" id="IPR020904">
    <property type="entry name" value="Sc_DH/Rdtase_CS"/>
</dbReference>
<comment type="similarity">
    <text evidence="1">Belongs to the short-chain dehydrogenases/reductases (SDR) family.</text>
</comment>
<dbReference type="CDD" id="cd05233">
    <property type="entry name" value="SDR_c"/>
    <property type="match status" value="1"/>
</dbReference>
<keyword evidence="3" id="KW-1185">Reference proteome</keyword>
<evidence type="ECO:0000313" key="2">
    <source>
        <dbReference type="EMBL" id="RJE84962.1"/>
    </source>
</evidence>
<dbReference type="FunFam" id="3.40.50.720:FF:000084">
    <property type="entry name" value="Short-chain dehydrogenase reductase"/>
    <property type="match status" value="1"/>
</dbReference>
<dbReference type="EMBL" id="QZCG01000007">
    <property type="protein sequence ID" value="RJE84962.1"/>
    <property type="molecule type" value="Genomic_DNA"/>
</dbReference>
<reference evidence="3" key="1">
    <citation type="submission" date="2018-09" db="EMBL/GenBank/DDBJ databases">
        <title>Acidovorax cavernicola nov. sp. isolated from Gruta de las Maravillas (Aracena, Spain).</title>
        <authorList>
            <person name="Jurado V."/>
            <person name="Gutierrez-Patricio S."/>
            <person name="Gonzalez-Pimentel J.L."/>
            <person name="Miller A.Z."/>
            <person name="Laiz L."/>
            <person name="Saiz-Jimenez C."/>
        </authorList>
    </citation>
    <scope>NUCLEOTIDE SEQUENCE [LARGE SCALE GENOMIC DNA]</scope>
    <source>
        <strain evidence="3">1011MAR3C25</strain>
    </source>
</reference>
<dbReference type="AlphaFoldDB" id="A0A418SVF8"/>
<dbReference type="OrthoDB" id="9780084at2"/>
<dbReference type="PROSITE" id="PS00061">
    <property type="entry name" value="ADH_SHORT"/>
    <property type="match status" value="1"/>
</dbReference>
<dbReference type="Gene3D" id="3.40.50.720">
    <property type="entry name" value="NAD(P)-binding Rossmann-like Domain"/>
    <property type="match status" value="1"/>
</dbReference>
<dbReference type="PANTHER" id="PTHR42760">
    <property type="entry name" value="SHORT-CHAIN DEHYDROGENASES/REDUCTASES FAMILY MEMBER"/>
    <property type="match status" value="1"/>
</dbReference>
<comment type="caution">
    <text evidence="2">The sequence shown here is derived from an EMBL/GenBank/DDBJ whole genome shotgun (WGS) entry which is preliminary data.</text>
</comment>
<evidence type="ECO:0000313" key="3">
    <source>
        <dbReference type="Proteomes" id="UP000284202"/>
    </source>
</evidence>
<dbReference type="InterPro" id="IPR002347">
    <property type="entry name" value="SDR_fam"/>
</dbReference>
<name>A0A418SVF8_9RHOB</name>
<dbReference type="GO" id="GO:0016616">
    <property type="term" value="F:oxidoreductase activity, acting on the CH-OH group of donors, NAD or NADP as acceptor"/>
    <property type="evidence" value="ECO:0007669"/>
    <property type="project" value="TreeGrafter"/>
</dbReference>
<protein>
    <submittedName>
        <fullName evidence="2">SDR family oxidoreductase</fullName>
    </submittedName>
</protein>